<name>A0AAN9K1Q2_CANGL</name>
<sequence length="127" mass="14619">MTRGCGRSSNFAVIKKPHLCVSVLENLLSHHSKKKKHSLIPAQSFMQAYSIEQRSGIQHWTHSRIEVSCAQDLSSRVENYVNNIVPIKINSCQRRENLLCQYHRPASPVIIYHHTLQHKSMAQESLF</sequence>
<dbReference type="Proteomes" id="UP001367508">
    <property type="component" value="Unassembled WGS sequence"/>
</dbReference>
<dbReference type="EMBL" id="JAYMYQ010000010">
    <property type="protein sequence ID" value="KAK7308411.1"/>
    <property type="molecule type" value="Genomic_DNA"/>
</dbReference>
<reference evidence="1 2" key="1">
    <citation type="submission" date="2024-01" db="EMBL/GenBank/DDBJ databases">
        <title>The genomes of 5 underutilized Papilionoideae crops provide insights into root nodulation and disease resistanc.</title>
        <authorList>
            <person name="Jiang F."/>
        </authorList>
    </citation>
    <scope>NUCLEOTIDE SEQUENCE [LARGE SCALE GENOMIC DNA]</scope>
    <source>
        <strain evidence="1">LVBAO_FW01</strain>
        <tissue evidence="1">Leaves</tissue>
    </source>
</reference>
<dbReference type="AlphaFoldDB" id="A0AAN9K1Q2"/>
<evidence type="ECO:0000313" key="1">
    <source>
        <dbReference type="EMBL" id="KAK7308411.1"/>
    </source>
</evidence>
<accession>A0AAN9K1Q2</accession>
<comment type="caution">
    <text evidence="1">The sequence shown here is derived from an EMBL/GenBank/DDBJ whole genome shotgun (WGS) entry which is preliminary data.</text>
</comment>
<organism evidence="1 2">
    <name type="scientific">Canavalia gladiata</name>
    <name type="common">Sword bean</name>
    <name type="synonym">Dolichos gladiatus</name>
    <dbReference type="NCBI Taxonomy" id="3824"/>
    <lineage>
        <taxon>Eukaryota</taxon>
        <taxon>Viridiplantae</taxon>
        <taxon>Streptophyta</taxon>
        <taxon>Embryophyta</taxon>
        <taxon>Tracheophyta</taxon>
        <taxon>Spermatophyta</taxon>
        <taxon>Magnoliopsida</taxon>
        <taxon>eudicotyledons</taxon>
        <taxon>Gunneridae</taxon>
        <taxon>Pentapetalae</taxon>
        <taxon>rosids</taxon>
        <taxon>fabids</taxon>
        <taxon>Fabales</taxon>
        <taxon>Fabaceae</taxon>
        <taxon>Papilionoideae</taxon>
        <taxon>50 kb inversion clade</taxon>
        <taxon>NPAAA clade</taxon>
        <taxon>indigoferoid/millettioid clade</taxon>
        <taxon>Phaseoleae</taxon>
        <taxon>Canavalia</taxon>
    </lineage>
</organism>
<evidence type="ECO:0000313" key="2">
    <source>
        <dbReference type="Proteomes" id="UP001367508"/>
    </source>
</evidence>
<protein>
    <submittedName>
        <fullName evidence="1">Uncharacterized protein</fullName>
    </submittedName>
</protein>
<proteinExistence type="predicted"/>
<gene>
    <name evidence="1" type="ORF">VNO77_42016</name>
</gene>
<keyword evidence="2" id="KW-1185">Reference proteome</keyword>